<protein>
    <submittedName>
        <fullName evidence="2">Uncharacterized protein</fullName>
    </submittedName>
</protein>
<keyword evidence="3" id="KW-1185">Reference proteome</keyword>
<dbReference type="EMBL" id="JAADYS010000684">
    <property type="protein sequence ID" value="KAF4467877.1"/>
    <property type="molecule type" value="Genomic_DNA"/>
</dbReference>
<proteinExistence type="predicted"/>
<gene>
    <name evidence="2" type="ORF">FALBO_5247</name>
</gene>
<feature type="region of interest" description="Disordered" evidence="1">
    <location>
        <begin position="216"/>
        <end position="244"/>
    </location>
</feature>
<accession>A0A8H4LGZ3</accession>
<sequence>MIFTPAPESMKLGLYYGRLGEFMTNAREEPVDEHTQPESKVVEVTDGCLGTLHSDSGPWYANATTSQSGLTTINTLGLPELAETSQNAGRASETHPKQSWDVNEQTNGVFRVQKAKEKGKKNPSSRLTMFTTASPDVYYLQGSSSMSTASNQSMPLNVVDHILAPLTQTVPHEVQQSPGQHHCALWGIQAGAATASDPSVARVLDAGMKPPLLDHNDPSDDFGESMPYQSTASGADSTSTFNGPQARFVGGPGQAVNGDVAPRSYITLPFGYIQEFDEFTCNRNTRTKGGGYDNGSNTSVQVTQLDDRETSLWSPPGPDSTVAPVVLSNVTTLSAAAVPPTTLEDARSLEPTEFYGSGASQPFYPICSSPFNLATNVYGMPSQFP</sequence>
<name>A0A8H4LGZ3_9HYPO</name>
<organism evidence="2 3">
    <name type="scientific">Fusarium albosuccineum</name>
    <dbReference type="NCBI Taxonomy" id="1237068"/>
    <lineage>
        <taxon>Eukaryota</taxon>
        <taxon>Fungi</taxon>
        <taxon>Dikarya</taxon>
        <taxon>Ascomycota</taxon>
        <taxon>Pezizomycotina</taxon>
        <taxon>Sordariomycetes</taxon>
        <taxon>Hypocreomycetidae</taxon>
        <taxon>Hypocreales</taxon>
        <taxon>Nectriaceae</taxon>
        <taxon>Fusarium</taxon>
        <taxon>Fusarium decemcellulare species complex</taxon>
    </lineage>
</organism>
<evidence type="ECO:0000313" key="3">
    <source>
        <dbReference type="Proteomes" id="UP000554235"/>
    </source>
</evidence>
<evidence type="ECO:0000256" key="1">
    <source>
        <dbReference type="SAM" id="MobiDB-lite"/>
    </source>
</evidence>
<dbReference type="OrthoDB" id="5067622at2759"/>
<feature type="compositionally biased region" description="Polar residues" evidence="1">
    <location>
        <begin position="227"/>
        <end position="243"/>
    </location>
</feature>
<dbReference type="Proteomes" id="UP000554235">
    <property type="component" value="Unassembled WGS sequence"/>
</dbReference>
<evidence type="ECO:0000313" key="2">
    <source>
        <dbReference type="EMBL" id="KAF4467877.1"/>
    </source>
</evidence>
<reference evidence="2 3" key="1">
    <citation type="submission" date="2020-01" db="EMBL/GenBank/DDBJ databases">
        <title>Identification and distribution of gene clusters putatively required for synthesis of sphingolipid metabolism inhibitors in phylogenetically diverse species of the filamentous fungus Fusarium.</title>
        <authorList>
            <person name="Kim H.-S."/>
            <person name="Busman M."/>
            <person name="Brown D.W."/>
            <person name="Divon H."/>
            <person name="Uhlig S."/>
            <person name="Proctor R.H."/>
        </authorList>
    </citation>
    <scope>NUCLEOTIDE SEQUENCE [LARGE SCALE GENOMIC DNA]</scope>
    <source>
        <strain evidence="2 3">NRRL 20459</strain>
    </source>
</reference>
<comment type="caution">
    <text evidence="2">The sequence shown here is derived from an EMBL/GenBank/DDBJ whole genome shotgun (WGS) entry which is preliminary data.</text>
</comment>
<dbReference type="AlphaFoldDB" id="A0A8H4LGZ3"/>